<evidence type="ECO:0000259" key="2">
    <source>
        <dbReference type="Pfam" id="PF00501"/>
    </source>
</evidence>
<name>A0A7W6DQP1_9RHOB</name>
<dbReference type="PANTHER" id="PTHR43201">
    <property type="entry name" value="ACYL-COA SYNTHETASE"/>
    <property type="match status" value="1"/>
</dbReference>
<reference evidence="4 5" key="1">
    <citation type="submission" date="2020-08" db="EMBL/GenBank/DDBJ databases">
        <title>Genomic Encyclopedia of Type Strains, Phase IV (KMG-IV): sequencing the most valuable type-strain genomes for metagenomic binning, comparative biology and taxonomic classification.</title>
        <authorList>
            <person name="Goeker M."/>
        </authorList>
    </citation>
    <scope>NUCLEOTIDE SEQUENCE [LARGE SCALE GENOMIC DNA]</scope>
    <source>
        <strain evidence="4 5">DSM 102235</strain>
    </source>
</reference>
<feature type="domain" description="AMP-binding enzyme C-terminal" evidence="3">
    <location>
        <begin position="414"/>
        <end position="486"/>
    </location>
</feature>
<dbReference type="RefSeq" id="WP_183968468.1">
    <property type="nucleotide sequence ID" value="NZ_BAABBZ010000011.1"/>
</dbReference>
<keyword evidence="5" id="KW-1185">Reference proteome</keyword>
<comment type="similarity">
    <text evidence="1">Belongs to the ATP-dependent AMP-binding enzyme family.</text>
</comment>
<dbReference type="InterPro" id="IPR000873">
    <property type="entry name" value="AMP-dep_synth/lig_dom"/>
</dbReference>
<dbReference type="EC" id="6.2.1.-" evidence="4"/>
<keyword evidence="4" id="KW-0436">Ligase</keyword>
<dbReference type="AlphaFoldDB" id="A0A7W6DQP1"/>
<dbReference type="PROSITE" id="PS00455">
    <property type="entry name" value="AMP_BINDING"/>
    <property type="match status" value="1"/>
</dbReference>
<dbReference type="InterPro" id="IPR020845">
    <property type="entry name" value="AMP-binding_CS"/>
</dbReference>
<dbReference type="InterPro" id="IPR045851">
    <property type="entry name" value="AMP-bd_C_sf"/>
</dbReference>
<evidence type="ECO:0000256" key="1">
    <source>
        <dbReference type="ARBA" id="ARBA00006432"/>
    </source>
</evidence>
<gene>
    <name evidence="4" type="ORF">GGQ68_003730</name>
</gene>
<feature type="domain" description="AMP-dependent synthetase/ligase" evidence="2">
    <location>
        <begin position="19"/>
        <end position="363"/>
    </location>
</feature>
<organism evidence="4 5">
    <name type="scientific">Sagittula marina</name>
    <dbReference type="NCBI Taxonomy" id="943940"/>
    <lineage>
        <taxon>Bacteria</taxon>
        <taxon>Pseudomonadati</taxon>
        <taxon>Pseudomonadota</taxon>
        <taxon>Alphaproteobacteria</taxon>
        <taxon>Rhodobacterales</taxon>
        <taxon>Roseobacteraceae</taxon>
        <taxon>Sagittula</taxon>
    </lineage>
</organism>
<dbReference type="GO" id="GO:0006631">
    <property type="term" value="P:fatty acid metabolic process"/>
    <property type="evidence" value="ECO:0007669"/>
    <property type="project" value="TreeGrafter"/>
</dbReference>
<protein>
    <submittedName>
        <fullName evidence="4">Malonyl-CoA/methylmalonyl-CoA synthetase</fullName>
        <ecNumber evidence="4">6.2.1.-</ecNumber>
    </submittedName>
</protein>
<dbReference type="Gene3D" id="3.40.50.12780">
    <property type="entry name" value="N-terminal domain of ligase-like"/>
    <property type="match status" value="1"/>
</dbReference>
<sequence>MYDANVLASKLATAGGSRAEKTLITRDDTGTTTTYGQFFGNAERSAALLTELGVTAGDTVLVYAPKSVASLELYFGCLLAGAVYTPINPAIPMDDIAYFVGDAKPALIVSDESRRAACEGEAAGIPVLTINENDSGSFIDRRDSLPTGFDACPRAASDPAAILYTSGTTGRPKGVVHSHASLASNAEVLVRTWDFSESDVLIHALPIFHLHGLFTAMNVILSVGASCVFLPKFDRDRVLSLMPQATVMMGVPPFYMSLLDAPNLTEATRNMRVCISGSAPMLPQTHDAWKQATGKMILERYGMTECSMIASNPYDAERRPNSVGFPLDGTEIRITDMKTGDTLPQGDTGMIEIRGPNLFDGYYNKPEKTAEDMRDDGFFISGDFGRYDADGYLYVLGRVKDAIFAEAGVVMPKEVEELVDAQPGVAESAVISVKHPEKGNVPVAVIVGDAVNTSAVQSALRDALPAHKVPEKYLTVDALPRNAMGKVQKAALRETYADLFAGDLVA</sequence>
<dbReference type="NCBIfam" id="NF005702">
    <property type="entry name" value="PRK07514.1"/>
    <property type="match status" value="1"/>
</dbReference>
<dbReference type="SUPFAM" id="SSF56801">
    <property type="entry name" value="Acetyl-CoA synthetase-like"/>
    <property type="match status" value="1"/>
</dbReference>
<dbReference type="InterPro" id="IPR042099">
    <property type="entry name" value="ANL_N_sf"/>
</dbReference>
<dbReference type="PANTHER" id="PTHR43201:SF8">
    <property type="entry name" value="ACYL-COA SYNTHETASE FAMILY MEMBER 3"/>
    <property type="match status" value="1"/>
</dbReference>
<accession>A0A7W6DQP1</accession>
<proteinExistence type="inferred from homology"/>
<evidence type="ECO:0000259" key="3">
    <source>
        <dbReference type="Pfam" id="PF13193"/>
    </source>
</evidence>
<dbReference type="Proteomes" id="UP000541426">
    <property type="component" value="Unassembled WGS sequence"/>
</dbReference>
<dbReference type="Pfam" id="PF13193">
    <property type="entry name" value="AMP-binding_C"/>
    <property type="match status" value="1"/>
</dbReference>
<dbReference type="GO" id="GO:0031956">
    <property type="term" value="F:medium-chain fatty acid-CoA ligase activity"/>
    <property type="evidence" value="ECO:0007669"/>
    <property type="project" value="TreeGrafter"/>
</dbReference>
<dbReference type="Gene3D" id="3.30.300.30">
    <property type="match status" value="1"/>
</dbReference>
<dbReference type="Pfam" id="PF00501">
    <property type="entry name" value="AMP-binding"/>
    <property type="match status" value="1"/>
</dbReference>
<dbReference type="EMBL" id="JACIEJ010000010">
    <property type="protein sequence ID" value="MBB3987383.1"/>
    <property type="molecule type" value="Genomic_DNA"/>
</dbReference>
<evidence type="ECO:0000313" key="5">
    <source>
        <dbReference type="Proteomes" id="UP000541426"/>
    </source>
</evidence>
<evidence type="ECO:0000313" key="4">
    <source>
        <dbReference type="EMBL" id="MBB3987383.1"/>
    </source>
</evidence>
<dbReference type="InterPro" id="IPR025110">
    <property type="entry name" value="AMP-bd_C"/>
</dbReference>
<comment type="caution">
    <text evidence="4">The sequence shown here is derived from an EMBL/GenBank/DDBJ whole genome shotgun (WGS) entry which is preliminary data.</text>
</comment>